<evidence type="ECO:0000256" key="2">
    <source>
        <dbReference type="SAM" id="Phobius"/>
    </source>
</evidence>
<proteinExistence type="predicted"/>
<organism evidence="3 4">
    <name type="scientific">Phakopsora pachyrhizi</name>
    <name type="common">Asian soybean rust disease fungus</name>
    <dbReference type="NCBI Taxonomy" id="170000"/>
    <lineage>
        <taxon>Eukaryota</taxon>
        <taxon>Fungi</taxon>
        <taxon>Dikarya</taxon>
        <taxon>Basidiomycota</taxon>
        <taxon>Pucciniomycotina</taxon>
        <taxon>Pucciniomycetes</taxon>
        <taxon>Pucciniales</taxon>
        <taxon>Phakopsoraceae</taxon>
        <taxon>Phakopsora</taxon>
    </lineage>
</organism>
<gene>
    <name evidence="3" type="ORF">PPACK8108_LOCUS19768</name>
</gene>
<dbReference type="EMBL" id="CALTRL010005719">
    <property type="protein sequence ID" value="CAH7685273.1"/>
    <property type="molecule type" value="Genomic_DNA"/>
</dbReference>
<evidence type="ECO:0000256" key="1">
    <source>
        <dbReference type="SAM" id="MobiDB-lite"/>
    </source>
</evidence>
<feature type="region of interest" description="Disordered" evidence="1">
    <location>
        <begin position="185"/>
        <end position="227"/>
    </location>
</feature>
<sequence>MRRRDLIDISNMVLRTSLQRGKRSSINHQIGSHSTSTKALDDLTRPIRGKKYIDLVTELNRRSGLLVKILGIRPPIQSSTTDQSKSTKEQDDLLRLREDEDRGLSYNVLKQKSLIRRRSRLIRRSTQDQASEHHQGKGEGLDSDNPLKDVDLRVSPTGYEGVVELDLSLRNQDLKKVLINLSKPSNIRSKPDINQTANTNVDGRNKEPDASEGKGLKGNSEGTVQSEGPKRCFKFYPPFNRKHKTKNKDRKLISFFFVTFNLSFSLGLSGL</sequence>
<comment type="caution">
    <text evidence="3">The sequence shown here is derived from an EMBL/GenBank/DDBJ whole genome shotgun (WGS) entry which is preliminary data.</text>
</comment>
<accession>A0AAV0BD84</accession>
<keyword evidence="4" id="KW-1185">Reference proteome</keyword>
<feature type="compositionally biased region" description="Polar residues" evidence="1">
    <location>
        <begin position="185"/>
        <end position="202"/>
    </location>
</feature>
<dbReference type="AlphaFoldDB" id="A0AAV0BD84"/>
<protein>
    <submittedName>
        <fullName evidence="3">Expressed protein</fullName>
    </submittedName>
</protein>
<feature type="compositionally biased region" description="Basic and acidic residues" evidence="1">
    <location>
        <begin position="130"/>
        <end position="152"/>
    </location>
</feature>
<dbReference type="Proteomes" id="UP001153365">
    <property type="component" value="Unassembled WGS sequence"/>
</dbReference>
<name>A0AAV0BD84_PHAPC</name>
<feature type="transmembrane region" description="Helical" evidence="2">
    <location>
        <begin position="252"/>
        <end position="270"/>
    </location>
</feature>
<evidence type="ECO:0000313" key="3">
    <source>
        <dbReference type="EMBL" id="CAH7685273.1"/>
    </source>
</evidence>
<feature type="compositionally biased region" description="Basic and acidic residues" evidence="1">
    <location>
        <begin position="203"/>
        <end position="215"/>
    </location>
</feature>
<evidence type="ECO:0000313" key="4">
    <source>
        <dbReference type="Proteomes" id="UP001153365"/>
    </source>
</evidence>
<reference evidence="3" key="1">
    <citation type="submission" date="2022-06" db="EMBL/GenBank/DDBJ databases">
        <authorList>
            <consortium name="SYNGENTA / RWTH Aachen University"/>
        </authorList>
    </citation>
    <scope>NUCLEOTIDE SEQUENCE</scope>
</reference>
<keyword evidence="2" id="KW-0472">Membrane</keyword>
<keyword evidence="2" id="KW-1133">Transmembrane helix</keyword>
<keyword evidence="2" id="KW-0812">Transmembrane</keyword>
<feature type="region of interest" description="Disordered" evidence="1">
    <location>
        <begin position="123"/>
        <end position="153"/>
    </location>
</feature>